<evidence type="ECO:0000256" key="1">
    <source>
        <dbReference type="SAM" id="MobiDB-lite"/>
    </source>
</evidence>
<feature type="domain" description="Tyrosine specific protein phosphatases" evidence="2">
    <location>
        <begin position="154"/>
        <end position="229"/>
    </location>
</feature>
<dbReference type="EMBL" id="NBIV01000018">
    <property type="protein sequence ID" value="PXF47891.1"/>
    <property type="molecule type" value="Genomic_DNA"/>
</dbReference>
<dbReference type="OrthoDB" id="5632at2759"/>
<keyword evidence="4" id="KW-1185">Reference proteome</keyword>
<dbReference type="InterPro" id="IPR050561">
    <property type="entry name" value="PTP"/>
</dbReference>
<reference evidence="3 4" key="1">
    <citation type="journal article" date="2018" name="Mol. Biol. Evol.">
        <title>Analysis of the draft genome of the red seaweed Gracilariopsis chorda provides insights into genome size evolution in Rhodophyta.</title>
        <authorList>
            <person name="Lee J."/>
            <person name="Yang E.C."/>
            <person name="Graf L."/>
            <person name="Yang J.H."/>
            <person name="Qiu H."/>
            <person name="Zel Zion U."/>
            <person name="Chan C.X."/>
            <person name="Stephens T.G."/>
            <person name="Weber A.P.M."/>
            <person name="Boo G.H."/>
            <person name="Boo S.M."/>
            <person name="Kim K.M."/>
            <person name="Shin Y."/>
            <person name="Jung M."/>
            <person name="Lee S.J."/>
            <person name="Yim H.S."/>
            <person name="Lee J.H."/>
            <person name="Bhattacharya D."/>
            <person name="Yoon H.S."/>
        </authorList>
    </citation>
    <scope>NUCLEOTIDE SEQUENCE [LARGE SCALE GENOMIC DNA]</scope>
    <source>
        <strain evidence="3 4">SKKU-2015</strain>
        <tissue evidence="3">Whole body</tissue>
    </source>
</reference>
<gene>
    <name evidence="3" type="ORF">BWQ96_02277</name>
</gene>
<comment type="caution">
    <text evidence="3">The sequence shown here is derived from an EMBL/GenBank/DDBJ whole genome shotgun (WGS) entry which is preliminary data.</text>
</comment>
<proteinExistence type="predicted"/>
<dbReference type="STRING" id="448386.A0A2V3J0G8"/>
<dbReference type="PROSITE" id="PS50056">
    <property type="entry name" value="TYR_PHOSPHATASE_2"/>
    <property type="match status" value="1"/>
</dbReference>
<dbReference type="Gene3D" id="3.90.190.10">
    <property type="entry name" value="Protein tyrosine phosphatase superfamily"/>
    <property type="match status" value="1"/>
</dbReference>
<evidence type="ECO:0000313" key="3">
    <source>
        <dbReference type="EMBL" id="PXF47891.1"/>
    </source>
</evidence>
<dbReference type="AlphaFoldDB" id="A0A2V3J0G8"/>
<evidence type="ECO:0000313" key="4">
    <source>
        <dbReference type="Proteomes" id="UP000247409"/>
    </source>
</evidence>
<protein>
    <submittedName>
        <fullName evidence="3">Tyrosine phosphatase type IVA A</fullName>
    </submittedName>
</protein>
<name>A0A2V3J0G8_9FLOR</name>
<dbReference type="PANTHER" id="PTHR23339">
    <property type="entry name" value="TYROSINE SPECIFIC PROTEIN PHOSPHATASE AND DUAL SPECIFICITY PROTEIN PHOSPHATASE"/>
    <property type="match status" value="1"/>
</dbReference>
<feature type="compositionally biased region" description="Polar residues" evidence="1">
    <location>
        <begin position="272"/>
        <end position="282"/>
    </location>
</feature>
<feature type="region of interest" description="Disordered" evidence="1">
    <location>
        <begin position="233"/>
        <end position="294"/>
    </location>
</feature>
<dbReference type="SUPFAM" id="SSF52799">
    <property type="entry name" value="(Phosphotyrosine protein) phosphatases II"/>
    <property type="match status" value="1"/>
</dbReference>
<sequence length="294" mass="32248">MVLRLTHHTFAAMYSRKPSTHDSDSNPISSPLRALELAYEEVESRKAEMYRRGMLPDHPTFVEHGPVRILISSSPSEHNLADYASLLRSYNVSHVVRACEPTYSADNLAALGFQVHEMPFADGEAPSRNVISDWLSLLDKVCGLANHSRNTAVSPFANQLASHIEATSSCDSDSEKPKATVAVHCARGLGRAPILAAIALVEAGLDPFEAVGSIRASRRGAMNGRQMAFVESYARRPPPSQVKHRQRSRSGSFVGSFWPSLKAARPFRPRSPSHNNSCTSRQHVPPNPMKTSDI</sequence>
<evidence type="ECO:0000259" key="2">
    <source>
        <dbReference type="PROSITE" id="PS50056"/>
    </source>
</evidence>
<dbReference type="InterPro" id="IPR000387">
    <property type="entry name" value="Tyr_Pase_dom"/>
</dbReference>
<accession>A0A2V3J0G8</accession>
<dbReference type="Proteomes" id="UP000247409">
    <property type="component" value="Unassembled WGS sequence"/>
</dbReference>
<organism evidence="3 4">
    <name type="scientific">Gracilariopsis chorda</name>
    <dbReference type="NCBI Taxonomy" id="448386"/>
    <lineage>
        <taxon>Eukaryota</taxon>
        <taxon>Rhodophyta</taxon>
        <taxon>Florideophyceae</taxon>
        <taxon>Rhodymeniophycidae</taxon>
        <taxon>Gracilariales</taxon>
        <taxon>Gracilariaceae</taxon>
        <taxon>Gracilariopsis</taxon>
    </lineage>
</organism>
<dbReference type="InterPro" id="IPR029021">
    <property type="entry name" value="Prot-tyrosine_phosphatase-like"/>
</dbReference>